<keyword evidence="1" id="KW-0675">Receptor</keyword>
<keyword evidence="2" id="KW-1185">Reference proteome</keyword>
<protein>
    <submittedName>
        <fullName evidence="1">Tumour necrosis factor receptor superfamily member 19</fullName>
    </submittedName>
</protein>
<proteinExistence type="predicted"/>
<dbReference type="Proteomes" id="UP000199159">
    <property type="component" value="Unassembled WGS sequence"/>
</dbReference>
<dbReference type="InterPro" id="IPR047753">
    <property type="entry name" value="YtzI-like"/>
</dbReference>
<dbReference type="STRING" id="930152.SAMN05216565_101731"/>
<accession>A0A1H0QEJ7</accession>
<dbReference type="OrthoDB" id="2941797at2"/>
<name>A0A1H0QEJ7_9BACI</name>
<dbReference type="EMBL" id="FNJU01000001">
    <property type="protein sequence ID" value="SDP15811.1"/>
    <property type="molecule type" value="Genomic_DNA"/>
</dbReference>
<reference evidence="2" key="1">
    <citation type="submission" date="2016-10" db="EMBL/GenBank/DDBJ databases">
        <authorList>
            <person name="Varghese N."/>
            <person name="Submissions S."/>
        </authorList>
    </citation>
    <scope>NUCLEOTIDE SEQUENCE [LARGE SCALE GENOMIC DNA]</scope>
    <source>
        <strain evidence="2">IBRC-M10078</strain>
    </source>
</reference>
<gene>
    <name evidence="1" type="ORF">SAMN05216565_101731</name>
</gene>
<dbReference type="NCBIfam" id="NF033232">
    <property type="entry name" value="small_YtzI"/>
    <property type="match status" value="1"/>
</dbReference>
<evidence type="ECO:0000313" key="2">
    <source>
        <dbReference type="Proteomes" id="UP000199159"/>
    </source>
</evidence>
<dbReference type="RefSeq" id="WP_090849955.1">
    <property type="nucleotide sequence ID" value="NZ_FNJU01000001.1"/>
</dbReference>
<evidence type="ECO:0000313" key="1">
    <source>
        <dbReference type="EMBL" id="SDP15811.1"/>
    </source>
</evidence>
<organism evidence="1 2">
    <name type="scientific">Litchfieldia salsa</name>
    <dbReference type="NCBI Taxonomy" id="930152"/>
    <lineage>
        <taxon>Bacteria</taxon>
        <taxon>Bacillati</taxon>
        <taxon>Bacillota</taxon>
        <taxon>Bacilli</taxon>
        <taxon>Bacillales</taxon>
        <taxon>Bacillaceae</taxon>
        <taxon>Litchfieldia</taxon>
    </lineage>
</organism>
<dbReference type="AlphaFoldDB" id="A0A1H0QEJ7"/>
<sequence>MYMVLVICIIIVIVILALSLITTSKAYDYKHTIDPLEDELSSQSDVNTLKDKGDQHGK</sequence>